<dbReference type="EMBL" id="JAPDRK010000011">
    <property type="protein sequence ID" value="KAJ9607574.1"/>
    <property type="molecule type" value="Genomic_DNA"/>
</dbReference>
<sequence>MVKSKSAEWPPGSQRALLDWVDVHKGPNGELVKDNKEAIRELRDYLVDSLDSSGEKRYHFGTSKNALPMTEIRRKLDSLWSNRLSKFKSSGIEVFYTEGSLALDWNKLGHEPLAADYTAEEIASKRRLDVEGNNTSEERSSTDKGAHSVQIQSVTAGHSSSARNTLAVSGDNGQLGRSVAKPKEPGELNIQDPTNSADRPEIPLVQENQGQQDPAGGARPQKSPDRNECRSMPPWVIPNRSTLGNPLPIEPSKSPEPGAPPYYLNAMRMLADRPLTENRDMIHLALDGISSSIGDIVATFMIETGIPTTQPMIFDSDIRWPPECSFLLGQVLGQVGYHGTDLRAEVLSDFHRTKVPLNDFIRSFIACAITFWCLESGRTDEEKYYNSLSDGSLKRTFETAFEPMLYAEMRQRLWREYLNTSVKPKIESESHSMASLLQAYVELLVPTDAAPKGFFVDRHVVSVPSKGPGKSDTDAEPDSARFKLKESKQSVNLRLSLARLIQHALMWRVELSIGIDEKYHFVWPSFMDEYDRDDYGNRSSMSPVPSEAEDSGETRVLLGLMPVAWRSTRKVVSEENWTNWVTVCKGKVIRL</sequence>
<keyword evidence="3" id="KW-1185">Reference proteome</keyword>
<feature type="compositionally biased region" description="Polar residues" evidence="1">
    <location>
        <begin position="149"/>
        <end position="167"/>
    </location>
</feature>
<evidence type="ECO:0000313" key="2">
    <source>
        <dbReference type="EMBL" id="KAJ9607574.1"/>
    </source>
</evidence>
<name>A0AA39CGM0_9EURO</name>
<feature type="compositionally biased region" description="Basic and acidic residues" evidence="1">
    <location>
        <begin position="128"/>
        <end position="146"/>
    </location>
</feature>
<evidence type="ECO:0000256" key="1">
    <source>
        <dbReference type="SAM" id="MobiDB-lite"/>
    </source>
</evidence>
<accession>A0AA39CGM0</accession>
<protein>
    <submittedName>
        <fullName evidence="2">Uncharacterized protein</fullName>
    </submittedName>
</protein>
<reference evidence="2" key="1">
    <citation type="submission" date="2022-10" db="EMBL/GenBank/DDBJ databases">
        <title>Culturing micro-colonial fungi from biological soil crusts in the Mojave desert and describing Neophaeococcomyces mojavensis, and introducing the new genera and species Taxawa tesnikishii.</title>
        <authorList>
            <person name="Kurbessoian T."/>
            <person name="Stajich J.E."/>
        </authorList>
    </citation>
    <scope>NUCLEOTIDE SEQUENCE</scope>
    <source>
        <strain evidence="2">TK_41</strain>
    </source>
</reference>
<dbReference type="Proteomes" id="UP001172673">
    <property type="component" value="Unassembled WGS sequence"/>
</dbReference>
<gene>
    <name evidence="2" type="ORF">H2200_007652</name>
</gene>
<proteinExistence type="predicted"/>
<dbReference type="AlphaFoldDB" id="A0AA39CGM0"/>
<comment type="caution">
    <text evidence="2">The sequence shown here is derived from an EMBL/GenBank/DDBJ whole genome shotgun (WGS) entry which is preliminary data.</text>
</comment>
<feature type="region of interest" description="Disordered" evidence="1">
    <location>
        <begin position="128"/>
        <end position="258"/>
    </location>
</feature>
<evidence type="ECO:0000313" key="3">
    <source>
        <dbReference type="Proteomes" id="UP001172673"/>
    </source>
</evidence>
<organism evidence="2 3">
    <name type="scientific">Cladophialophora chaetospira</name>
    <dbReference type="NCBI Taxonomy" id="386627"/>
    <lineage>
        <taxon>Eukaryota</taxon>
        <taxon>Fungi</taxon>
        <taxon>Dikarya</taxon>
        <taxon>Ascomycota</taxon>
        <taxon>Pezizomycotina</taxon>
        <taxon>Eurotiomycetes</taxon>
        <taxon>Chaetothyriomycetidae</taxon>
        <taxon>Chaetothyriales</taxon>
        <taxon>Herpotrichiellaceae</taxon>
        <taxon>Cladophialophora</taxon>
    </lineage>
</organism>